<gene>
    <name evidence="1" type="ORF">NCTC10283_01876</name>
</gene>
<evidence type="ECO:0000313" key="2">
    <source>
        <dbReference type="Proteomes" id="UP000254209"/>
    </source>
</evidence>
<proteinExistence type="predicted"/>
<name>A0A376BU01_9NEIS</name>
<dbReference type="Proteomes" id="UP000254209">
    <property type="component" value="Unassembled WGS sequence"/>
</dbReference>
<dbReference type="RefSeq" id="WP_034296421.1">
    <property type="nucleotide sequence ID" value="NZ_CP091519.2"/>
</dbReference>
<dbReference type="AlphaFoldDB" id="A0A376BU01"/>
<sequence>MTQTQISVSSSTEPVAINEDDRVHFSIAQMQSTRLAEVKAAFPACQNILSLLQHLHSDCADPEAATICTLEWIAGALRAAPIQTHIAFCDGQGAGKTLFTQVILKPIFGNKTRLDINGAYLPYLQFIDELQGDFYKQMEEKILATPNTKFYDGKASALIFQTNLHIPPCPSNRIVRIARCKTPLPYDLFSEVMSEIEGKGLMTFADLLHQIRPDTLPLPNLNAIY</sequence>
<protein>
    <submittedName>
        <fullName evidence="1">Uncharacterized protein</fullName>
    </submittedName>
</protein>
<organism evidence="1 2">
    <name type="scientific">Alysiella crassa</name>
    <dbReference type="NCBI Taxonomy" id="153491"/>
    <lineage>
        <taxon>Bacteria</taxon>
        <taxon>Pseudomonadati</taxon>
        <taxon>Pseudomonadota</taxon>
        <taxon>Betaproteobacteria</taxon>
        <taxon>Neisseriales</taxon>
        <taxon>Neisseriaceae</taxon>
        <taxon>Alysiella</taxon>
    </lineage>
</organism>
<reference evidence="1 2" key="1">
    <citation type="submission" date="2018-06" db="EMBL/GenBank/DDBJ databases">
        <authorList>
            <consortium name="Pathogen Informatics"/>
            <person name="Doyle S."/>
        </authorList>
    </citation>
    <scope>NUCLEOTIDE SEQUENCE [LARGE SCALE GENOMIC DNA]</scope>
    <source>
        <strain evidence="1 2">NCTC10283</strain>
    </source>
</reference>
<accession>A0A376BU01</accession>
<evidence type="ECO:0000313" key="1">
    <source>
        <dbReference type="EMBL" id="SSY80321.1"/>
    </source>
</evidence>
<dbReference type="EMBL" id="UFSO01000003">
    <property type="protein sequence ID" value="SSY80321.1"/>
    <property type="molecule type" value="Genomic_DNA"/>
</dbReference>
<keyword evidence="2" id="KW-1185">Reference proteome</keyword>
<dbReference type="STRING" id="1120980.GCA_000745955_00132"/>